<dbReference type="Gene3D" id="3.40.50.720">
    <property type="entry name" value="NAD(P)-binding Rossmann-like Domain"/>
    <property type="match status" value="1"/>
</dbReference>
<protein>
    <submittedName>
        <fullName evidence="3">11-cis retinol dehydrogenase</fullName>
    </submittedName>
</protein>
<dbReference type="InterPro" id="IPR002347">
    <property type="entry name" value="SDR_fam"/>
</dbReference>
<dbReference type="PRINTS" id="PR00081">
    <property type="entry name" value="GDHRDH"/>
</dbReference>
<dbReference type="GO" id="GO:0016491">
    <property type="term" value="F:oxidoreductase activity"/>
    <property type="evidence" value="ECO:0007669"/>
    <property type="project" value="TreeGrafter"/>
</dbReference>
<dbReference type="PANTHER" id="PTHR43313:SF1">
    <property type="entry name" value="3BETA-HYDROXYSTEROID DEHYDROGENASE DHS-16"/>
    <property type="match status" value="1"/>
</dbReference>
<dbReference type="PRINTS" id="PR00080">
    <property type="entry name" value="SDRFAMILY"/>
</dbReference>
<proteinExistence type="inferred from homology"/>
<dbReference type="RefSeq" id="WP_289270230.1">
    <property type="nucleotide sequence ID" value="NZ_OX365700.1"/>
</dbReference>
<evidence type="ECO:0000256" key="1">
    <source>
        <dbReference type="RuleBase" id="RU000363"/>
    </source>
</evidence>
<dbReference type="PROSITE" id="PS00061">
    <property type="entry name" value="ADH_SHORT"/>
    <property type="match status" value="1"/>
</dbReference>
<feature type="domain" description="Ketoreductase" evidence="2">
    <location>
        <begin position="16"/>
        <end position="193"/>
    </location>
</feature>
<comment type="similarity">
    <text evidence="1">Belongs to the short-chain dehydrogenases/reductases (SDR) family.</text>
</comment>
<dbReference type="KEGG" id="nti:DNFV4_03645"/>
<dbReference type="PANTHER" id="PTHR43313">
    <property type="entry name" value="SHORT-CHAIN DEHYDROGENASE/REDUCTASE FAMILY 9C"/>
    <property type="match status" value="1"/>
</dbReference>
<gene>
    <name evidence="3" type="ORF">DNFV4_03645</name>
</gene>
<reference evidence="3" key="1">
    <citation type="submission" date="2022-10" db="EMBL/GenBank/DDBJ databases">
        <authorList>
            <person name="Koch H."/>
        </authorList>
    </citation>
    <scope>NUCLEOTIDE SEQUENCE</scope>
    <source>
        <strain evidence="3">DNF</strain>
    </source>
</reference>
<dbReference type="Proteomes" id="UP001179121">
    <property type="component" value="Chromosome"/>
</dbReference>
<dbReference type="Pfam" id="PF00106">
    <property type="entry name" value="adh_short"/>
    <property type="match status" value="1"/>
</dbReference>
<organism evidence="3 4">
    <name type="scientific">Nitrospira tepida</name>
    <dbReference type="NCBI Taxonomy" id="2973512"/>
    <lineage>
        <taxon>Bacteria</taxon>
        <taxon>Pseudomonadati</taxon>
        <taxon>Nitrospirota</taxon>
        <taxon>Nitrospiria</taxon>
        <taxon>Nitrospirales</taxon>
        <taxon>Nitrospiraceae</taxon>
        <taxon>Nitrospira</taxon>
    </lineage>
</organism>
<sequence length="311" mass="32627">MGVETGTGAAASTGRAGIVITGASSGIGEACAMHLDRQGFRVFAGVRAERDRAALRAKASSRLTPLRLDVTDLDSIATAVRTVSEAVGEAGLAGLVNNAGIAVPGPIETVPLDLVRRQFEVNVVGQIAVIQAFLPLLRKGRGRIVNMSSIAGVAAVPFLGIYGASKFALEAMTDALRLELRAWGISVSLVEPGAIATRIWNKSACLAESIRASADPALVALYEPLMRGLARRATDAERRALSPNAVALAVVHALTAARPRLRYLVGTDAKVRAAAKRFFGDRAHDRLVAAILRLPKSGQWVAGTGDRKVKV</sequence>
<evidence type="ECO:0000259" key="2">
    <source>
        <dbReference type="SMART" id="SM00822"/>
    </source>
</evidence>
<dbReference type="EMBL" id="OX365700">
    <property type="protein sequence ID" value="CAI4033211.1"/>
    <property type="molecule type" value="Genomic_DNA"/>
</dbReference>
<dbReference type="GO" id="GO:0008202">
    <property type="term" value="P:steroid metabolic process"/>
    <property type="evidence" value="ECO:0007669"/>
    <property type="project" value="TreeGrafter"/>
</dbReference>
<evidence type="ECO:0000313" key="4">
    <source>
        <dbReference type="Proteomes" id="UP001179121"/>
    </source>
</evidence>
<dbReference type="InterPro" id="IPR020904">
    <property type="entry name" value="Sc_DH/Rdtase_CS"/>
</dbReference>
<dbReference type="InterPro" id="IPR057326">
    <property type="entry name" value="KR_dom"/>
</dbReference>
<accession>A0AA86T7N7</accession>
<dbReference type="CDD" id="cd05374">
    <property type="entry name" value="17beta-HSD-like_SDR_c"/>
    <property type="match status" value="1"/>
</dbReference>
<evidence type="ECO:0000313" key="3">
    <source>
        <dbReference type="EMBL" id="CAI4033211.1"/>
    </source>
</evidence>
<dbReference type="SUPFAM" id="SSF51735">
    <property type="entry name" value="NAD(P)-binding Rossmann-fold domains"/>
    <property type="match status" value="1"/>
</dbReference>
<name>A0AA86T7N7_9BACT</name>
<dbReference type="InterPro" id="IPR036291">
    <property type="entry name" value="NAD(P)-bd_dom_sf"/>
</dbReference>
<dbReference type="AlphaFoldDB" id="A0AA86T7N7"/>
<keyword evidence="4" id="KW-1185">Reference proteome</keyword>
<dbReference type="SMART" id="SM00822">
    <property type="entry name" value="PKS_KR"/>
    <property type="match status" value="1"/>
</dbReference>